<evidence type="ECO:0000256" key="9">
    <source>
        <dbReference type="SAM" id="MobiDB-lite"/>
    </source>
</evidence>
<evidence type="ECO:0000313" key="13">
    <source>
        <dbReference type="Proteomes" id="UP000694558"/>
    </source>
</evidence>
<dbReference type="PANTHER" id="PTHR12308:SF13">
    <property type="entry name" value="ANOCTAMIN-1"/>
    <property type="match status" value="1"/>
</dbReference>
<evidence type="ECO:0000256" key="1">
    <source>
        <dbReference type="ARBA" id="ARBA00004651"/>
    </source>
</evidence>
<evidence type="ECO:0000256" key="5">
    <source>
        <dbReference type="ARBA" id="ARBA00022989"/>
    </source>
</evidence>
<feature type="compositionally biased region" description="Polar residues" evidence="9">
    <location>
        <begin position="830"/>
        <end position="842"/>
    </location>
</feature>
<dbReference type="InterPro" id="IPR049452">
    <property type="entry name" value="Anoctamin_TM"/>
</dbReference>
<evidence type="ECO:0000256" key="6">
    <source>
        <dbReference type="ARBA" id="ARBA00023136"/>
    </source>
</evidence>
<dbReference type="GO" id="GO:0005229">
    <property type="term" value="F:intracellularly calcium-gated chloride channel activity"/>
    <property type="evidence" value="ECO:0007669"/>
    <property type="project" value="TreeGrafter"/>
</dbReference>
<keyword evidence="3" id="KW-1003">Cell membrane</keyword>
<feature type="region of interest" description="Disordered" evidence="9">
    <location>
        <begin position="56"/>
        <end position="93"/>
    </location>
</feature>
<gene>
    <name evidence="12" type="primary">ano1a</name>
</gene>
<reference evidence="12" key="1">
    <citation type="submission" date="2023-05" db="EMBL/GenBank/DDBJ databases">
        <title>High-quality long-read genome of Scophthalmus maximus.</title>
        <authorList>
            <person name="Lien S."/>
            <person name="Martinez P."/>
        </authorList>
    </citation>
    <scope>NUCLEOTIDE SEQUENCE [LARGE SCALE GENOMIC DNA]</scope>
</reference>
<protein>
    <recommendedName>
        <fullName evidence="8">Anoctamin</fullName>
    </recommendedName>
</protein>
<dbReference type="GO" id="GO:0046983">
    <property type="term" value="F:protein dimerization activity"/>
    <property type="evidence" value="ECO:0007669"/>
    <property type="project" value="InterPro"/>
</dbReference>
<feature type="transmembrane region" description="Helical" evidence="8">
    <location>
        <begin position="303"/>
        <end position="319"/>
    </location>
</feature>
<feature type="compositionally biased region" description="Basic and acidic residues" evidence="9">
    <location>
        <begin position="84"/>
        <end position="93"/>
    </location>
</feature>
<comment type="similarity">
    <text evidence="2 8">Belongs to the anoctamin family.</text>
</comment>
<feature type="transmembrane region" description="Helical" evidence="8">
    <location>
        <begin position="404"/>
        <end position="425"/>
    </location>
</feature>
<dbReference type="AlphaFoldDB" id="A0A8D3E0Y2"/>
<keyword evidence="7" id="KW-0325">Glycoprotein</keyword>
<reference evidence="12" key="2">
    <citation type="submission" date="2025-08" db="UniProtKB">
        <authorList>
            <consortium name="Ensembl"/>
        </authorList>
    </citation>
    <scope>IDENTIFICATION</scope>
</reference>
<evidence type="ECO:0000256" key="7">
    <source>
        <dbReference type="ARBA" id="ARBA00023180"/>
    </source>
</evidence>
<dbReference type="GeneTree" id="ENSGT00940000157182"/>
<evidence type="ECO:0000259" key="10">
    <source>
        <dbReference type="Pfam" id="PF04547"/>
    </source>
</evidence>
<proteinExistence type="inferred from homology"/>
<dbReference type="Pfam" id="PF04547">
    <property type="entry name" value="Anoctamin"/>
    <property type="match status" value="1"/>
</dbReference>
<feature type="domain" description="Anoctamin dimerisation" evidence="11">
    <location>
        <begin position="38"/>
        <end position="183"/>
    </location>
</feature>
<dbReference type="PANTHER" id="PTHR12308">
    <property type="entry name" value="ANOCTAMIN"/>
    <property type="match status" value="1"/>
</dbReference>
<feature type="domain" description="Anoctamin transmembrane" evidence="10">
    <location>
        <begin position="215"/>
        <end position="802"/>
    </location>
</feature>
<evidence type="ECO:0000313" key="12">
    <source>
        <dbReference type="Ensembl" id="ENSSMAP00000065441.1"/>
    </source>
</evidence>
<organism evidence="12 13">
    <name type="scientific">Scophthalmus maximus</name>
    <name type="common">Turbot</name>
    <name type="synonym">Psetta maxima</name>
    <dbReference type="NCBI Taxonomy" id="52904"/>
    <lineage>
        <taxon>Eukaryota</taxon>
        <taxon>Metazoa</taxon>
        <taxon>Chordata</taxon>
        <taxon>Craniata</taxon>
        <taxon>Vertebrata</taxon>
        <taxon>Euteleostomi</taxon>
        <taxon>Actinopterygii</taxon>
        <taxon>Neopterygii</taxon>
        <taxon>Teleostei</taxon>
        <taxon>Neoteleostei</taxon>
        <taxon>Acanthomorphata</taxon>
        <taxon>Carangaria</taxon>
        <taxon>Pleuronectiformes</taxon>
        <taxon>Pleuronectoidei</taxon>
        <taxon>Scophthalmidae</taxon>
        <taxon>Scophthalmus</taxon>
    </lineage>
</organism>
<feature type="compositionally biased region" description="Basic and acidic residues" evidence="9">
    <location>
        <begin position="818"/>
        <end position="829"/>
    </location>
</feature>
<keyword evidence="5 8" id="KW-1133">Transmembrane helix</keyword>
<comment type="caution">
    <text evidence="8">Lacks conserved residue(s) required for the propagation of feature annotation.</text>
</comment>
<sequence>MKNIQKHMNLNLTTVVGLPMKNLYGDDVSPLYPQPGPYFADGRRRVDYVLAYQIQKPSGDRRRSSNSRAPLQPKEDPEIAAQEQRADYHEDDKRFRREEFEENLLETGLELEKDEGCKIPGIGFLKIHAPWNVLCREAEFMKLKMPTKKVYDVKQGSNLVEKIRLFIHKVTAPLHPKVDANRPQNLSSSSSSLQLLYQEWASYSVFYKYQPIGLIRKYFGEKVGLYFAWLGVYTQMLIPAAIVGVIVFLYGCATVDDNIPSMEICDPRNNITMCPLCDHACSYWKLVTACGTARASHLFDNPATVFFSIFMALWAVLFMEHWKRRQMRLNYIWDLTGFGEEEEDHNRAEYEFRVMQKTMRLEHSTPKVKICSMSNMCHQHRRCSSYLCFRGFCRVITDCPCSQIAVTFAIVFGVILYRISIKAALHISSYPAARSNIRATVKTTAAIINLIIIIVLDEIYGAIARWLTTLEVPKTDKSFEERLIFKTFILKFVNAFTPIVYLAFFRGRLVGRPGKYLYVVGSYRMEECAHAGCLMELCIQLCITMLGKQLIQNNLFEIGIPKLKKLLRRRKSELDSKQEEELNNSLQRHEKDHLLGPFVGLSPEYMEMIIQFGMVTLFVASFPLAPLFALLNNIIEIRLDAKKFVMELRRPIAAKAKDIGIWYNLLRGLSKVAVIVNAFVISFTSDFIPRLVYQYMYSPDGTMHGFIDHTLSSFNVSDFQPGTAPQQPMNLGHKVETCRYKDYREPPWSNTPYELSKEFWAILAARLAFVIVFQNVVMLMSDFVDWLIPDIPKDISLQIHKEKILMVELFMKEEQGKRLAARDNHHRDSGTSPSSTNQTPTLPRSRPVSHTDCC</sequence>
<evidence type="ECO:0000256" key="4">
    <source>
        <dbReference type="ARBA" id="ARBA00022692"/>
    </source>
</evidence>
<comment type="subcellular location">
    <subcellularLocation>
        <location evidence="1">Cell membrane</location>
        <topology evidence="1">Multi-pass membrane protein</topology>
    </subcellularLocation>
    <subcellularLocation>
        <location evidence="8">Membrane</location>
        <topology evidence="8">Multi-pass membrane protein</topology>
    </subcellularLocation>
</comment>
<name>A0A8D3E0Y2_SCOMX</name>
<dbReference type="GO" id="GO:0005886">
    <property type="term" value="C:plasma membrane"/>
    <property type="evidence" value="ECO:0007669"/>
    <property type="project" value="UniProtKB-SubCell"/>
</dbReference>
<feature type="transmembrane region" description="Helical" evidence="8">
    <location>
        <begin position="488"/>
        <end position="505"/>
    </location>
</feature>
<keyword evidence="4 8" id="KW-0812">Transmembrane</keyword>
<evidence type="ECO:0000256" key="3">
    <source>
        <dbReference type="ARBA" id="ARBA00022475"/>
    </source>
</evidence>
<keyword evidence="6 8" id="KW-0472">Membrane</keyword>
<dbReference type="InterPro" id="IPR007632">
    <property type="entry name" value="Anoctamin"/>
</dbReference>
<feature type="transmembrane region" description="Helical" evidence="8">
    <location>
        <begin position="226"/>
        <end position="250"/>
    </location>
</feature>
<feature type="transmembrane region" description="Helical" evidence="8">
    <location>
        <begin position="445"/>
        <end position="467"/>
    </location>
</feature>
<evidence type="ECO:0000256" key="8">
    <source>
        <dbReference type="RuleBase" id="RU280814"/>
    </source>
</evidence>
<feature type="region of interest" description="Disordered" evidence="9">
    <location>
        <begin position="818"/>
        <end position="854"/>
    </location>
</feature>
<dbReference type="Proteomes" id="UP000694558">
    <property type="component" value="Chromosome 5"/>
</dbReference>
<dbReference type="Ensembl" id="ENSSMAT00000061539.1">
    <property type="protein sequence ID" value="ENSSMAP00000065441.1"/>
    <property type="gene ID" value="ENSSMAG00000016362.2"/>
</dbReference>
<accession>A0A8D3E0Y2</accession>
<feature type="transmembrane region" description="Helical" evidence="8">
    <location>
        <begin position="608"/>
        <end position="631"/>
    </location>
</feature>
<dbReference type="InterPro" id="IPR032394">
    <property type="entry name" value="Anoct_dimer"/>
</dbReference>
<evidence type="ECO:0000259" key="11">
    <source>
        <dbReference type="Pfam" id="PF16178"/>
    </source>
</evidence>
<evidence type="ECO:0000256" key="2">
    <source>
        <dbReference type="ARBA" id="ARBA00009671"/>
    </source>
</evidence>
<dbReference type="Pfam" id="PF16178">
    <property type="entry name" value="Anoct_dimer"/>
    <property type="match status" value="1"/>
</dbReference>